<dbReference type="EMBL" id="PPGH01000013">
    <property type="protein sequence ID" value="PQJ97331.1"/>
    <property type="molecule type" value="Genomic_DNA"/>
</dbReference>
<accession>A0A2S7XV57</accession>
<gene>
    <name evidence="2" type="ORF">CXB77_02010</name>
</gene>
<reference evidence="2 3" key="1">
    <citation type="submission" date="2018-01" db="EMBL/GenBank/DDBJ databases">
        <title>The complete genome sequence of Chromatium okenii LaCa, a purple sulfur bacterium with a turbulent life.</title>
        <authorList>
            <person name="Luedin S.M."/>
            <person name="Liechti N."/>
            <person name="Storelli N."/>
            <person name="Danza F."/>
            <person name="Wittwer M."/>
            <person name="Pothier J.F."/>
            <person name="Tonolla M.A."/>
        </authorList>
    </citation>
    <scope>NUCLEOTIDE SEQUENCE [LARGE SCALE GENOMIC DNA]</scope>
    <source>
        <strain evidence="2 3">LaCa</strain>
    </source>
</reference>
<proteinExistence type="predicted"/>
<evidence type="ECO:0000313" key="3">
    <source>
        <dbReference type="Proteomes" id="UP000239936"/>
    </source>
</evidence>
<name>A0A2S7XV57_9GAMM</name>
<feature type="region of interest" description="Disordered" evidence="1">
    <location>
        <begin position="1"/>
        <end position="27"/>
    </location>
</feature>
<evidence type="ECO:0000313" key="2">
    <source>
        <dbReference type="EMBL" id="PQJ97331.1"/>
    </source>
</evidence>
<protein>
    <submittedName>
        <fullName evidence="2">Uncharacterized protein</fullName>
    </submittedName>
</protein>
<sequence length="80" mass="8586">MLSLGRLKQKESAPRSPCSVSLPSPPLSVSLPEPPINVLLAALPVRLLLSELPVPLMLTFFVSSNCKFSTLSLSVKLTLD</sequence>
<comment type="caution">
    <text evidence="2">The sequence shown here is derived from an EMBL/GenBank/DDBJ whole genome shotgun (WGS) entry which is preliminary data.</text>
</comment>
<dbReference type="Proteomes" id="UP000239936">
    <property type="component" value="Unassembled WGS sequence"/>
</dbReference>
<evidence type="ECO:0000256" key="1">
    <source>
        <dbReference type="SAM" id="MobiDB-lite"/>
    </source>
</evidence>
<keyword evidence="3" id="KW-1185">Reference proteome</keyword>
<feature type="compositionally biased region" description="Low complexity" evidence="1">
    <location>
        <begin position="14"/>
        <end position="27"/>
    </location>
</feature>
<organism evidence="2 3">
    <name type="scientific">Chromatium okenii</name>
    <dbReference type="NCBI Taxonomy" id="61644"/>
    <lineage>
        <taxon>Bacteria</taxon>
        <taxon>Pseudomonadati</taxon>
        <taxon>Pseudomonadota</taxon>
        <taxon>Gammaproteobacteria</taxon>
        <taxon>Chromatiales</taxon>
        <taxon>Chromatiaceae</taxon>
        <taxon>Chromatium</taxon>
    </lineage>
</organism>
<dbReference type="AlphaFoldDB" id="A0A2S7XV57"/>